<evidence type="ECO:0000256" key="4">
    <source>
        <dbReference type="PROSITE-ProRule" id="PRU01024"/>
    </source>
</evidence>
<dbReference type="SUPFAM" id="SSF53335">
    <property type="entry name" value="S-adenosyl-L-methionine-dependent methyltransferases"/>
    <property type="match status" value="1"/>
</dbReference>
<accession>A0A926E895</accession>
<feature type="binding site" evidence="4">
    <location>
        <position position="269"/>
    </location>
    <ligand>
        <name>S-adenosyl-L-methionine</name>
        <dbReference type="ChEBI" id="CHEBI:59789"/>
    </ligand>
</feature>
<dbReference type="EC" id="2.1.1.190" evidence="6"/>
<name>A0A926E895_9FIRM</name>
<dbReference type="PANTHER" id="PTHR11061">
    <property type="entry name" value="RNA M5U METHYLTRANSFERASE"/>
    <property type="match status" value="1"/>
</dbReference>
<reference evidence="6" key="1">
    <citation type="submission" date="2020-08" db="EMBL/GenBank/DDBJ databases">
        <title>Genome public.</title>
        <authorList>
            <person name="Liu C."/>
            <person name="Sun Q."/>
        </authorList>
    </citation>
    <scope>NUCLEOTIDE SEQUENCE</scope>
    <source>
        <strain evidence="6">NSJ-24</strain>
    </source>
</reference>
<keyword evidence="3 4" id="KW-0949">S-adenosyl-L-methionine</keyword>
<feature type="binding site" evidence="4">
    <location>
        <position position="219"/>
    </location>
    <ligand>
        <name>S-adenosyl-L-methionine</name>
        <dbReference type="ChEBI" id="CHEBI:59789"/>
    </ligand>
</feature>
<dbReference type="PROSITE" id="PS51687">
    <property type="entry name" value="SAM_MT_RNA_M5U"/>
    <property type="match status" value="1"/>
</dbReference>
<evidence type="ECO:0000256" key="5">
    <source>
        <dbReference type="PROSITE-ProRule" id="PRU10015"/>
    </source>
</evidence>
<evidence type="ECO:0000313" key="6">
    <source>
        <dbReference type="EMBL" id="MBC8569152.1"/>
    </source>
</evidence>
<feature type="active site" evidence="5">
    <location>
        <position position="341"/>
    </location>
</feature>
<feature type="binding site" evidence="4">
    <location>
        <position position="314"/>
    </location>
    <ligand>
        <name>S-adenosyl-L-methionine</name>
        <dbReference type="ChEBI" id="CHEBI:59789"/>
    </ligand>
</feature>
<organism evidence="6 7">
    <name type="scientific">Lentihominibacter hominis</name>
    <dbReference type="NCBI Taxonomy" id="2763645"/>
    <lineage>
        <taxon>Bacteria</taxon>
        <taxon>Bacillati</taxon>
        <taxon>Bacillota</taxon>
        <taxon>Clostridia</taxon>
        <taxon>Peptostreptococcales</taxon>
        <taxon>Anaerovoracaceae</taxon>
        <taxon>Lentihominibacter</taxon>
    </lineage>
</organism>
<feature type="active site" description="Nucleophile" evidence="4">
    <location>
        <position position="341"/>
    </location>
</feature>
<dbReference type="PROSITE" id="PS01230">
    <property type="entry name" value="TRMA_1"/>
    <property type="match status" value="1"/>
</dbReference>
<comment type="similarity">
    <text evidence="4">Belongs to the class I-like SAM-binding methyltransferase superfamily. RNA M5U methyltransferase family.</text>
</comment>
<evidence type="ECO:0000256" key="2">
    <source>
        <dbReference type="ARBA" id="ARBA00022679"/>
    </source>
</evidence>
<dbReference type="AlphaFoldDB" id="A0A926E895"/>
<dbReference type="Proteomes" id="UP000610862">
    <property type="component" value="Unassembled WGS sequence"/>
</dbReference>
<dbReference type="InterPro" id="IPR029063">
    <property type="entry name" value="SAM-dependent_MTases_sf"/>
</dbReference>
<protein>
    <submittedName>
        <fullName evidence="6">23S rRNA (Uracil(1939)-C(5))-methyltransferase RlmD</fullName>
        <ecNumber evidence="6">2.1.1.190</ecNumber>
    </submittedName>
</protein>
<dbReference type="GO" id="GO:0070041">
    <property type="term" value="F:rRNA (uridine-C5-)-methyltransferase activity"/>
    <property type="evidence" value="ECO:0007669"/>
    <property type="project" value="TreeGrafter"/>
</dbReference>
<keyword evidence="1 4" id="KW-0489">Methyltransferase</keyword>
<dbReference type="FunFam" id="3.40.50.150:FF:000009">
    <property type="entry name" value="23S rRNA (Uracil(1939)-C(5))-methyltransferase RlmD"/>
    <property type="match status" value="1"/>
</dbReference>
<evidence type="ECO:0000313" key="7">
    <source>
        <dbReference type="Proteomes" id="UP000610862"/>
    </source>
</evidence>
<dbReference type="PANTHER" id="PTHR11061:SF30">
    <property type="entry name" value="TRNA (URACIL(54)-C(5))-METHYLTRANSFERASE"/>
    <property type="match status" value="1"/>
</dbReference>
<evidence type="ECO:0000256" key="1">
    <source>
        <dbReference type="ARBA" id="ARBA00022603"/>
    </source>
</evidence>
<dbReference type="EMBL" id="JACRTA010000003">
    <property type="protein sequence ID" value="MBC8569152.1"/>
    <property type="molecule type" value="Genomic_DNA"/>
</dbReference>
<dbReference type="GO" id="GO:0070475">
    <property type="term" value="P:rRNA base methylation"/>
    <property type="evidence" value="ECO:0007669"/>
    <property type="project" value="TreeGrafter"/>
</dbReference>
<keyword evidence="2 4" id="KW-0808">Transferase</keyword>
<dbReference type="Pfam" id="PF05958">
    <property type="entry name" value="tRNA_U5-meth_tr"/>
    <property type="match status" value="1"/>
</dbReference>
<dbReference type="RefSeq" id="WP_187525644.1">
    <property type="nucleotide sequence ID" value="NZ_JACRTA010000003.1"/>
</dbReference>
<dbReference type="CDD" id="cd02440">
    <property type="entry name" value="AdoMet_MTases"/>
    <property type="match status" value="1"/>
</dbReference>
<proteinExistence type="inferred from homology"/>
<dbReference type="InterPro" id="IPR010280">
    <property type="entry name" value="U5_MeTrfase_fam"/>
</dbReference>
<dbReference type="NCBIfam" id="TIGR00479">
    <property type="entry name" value="rumA"/>
    <property type="match status" value="1"/>
</dbReference>
<feature type="binding site" evidence="4">
    <location>
        <position position="248"/>
    </location>
    <ligand>
        <name>S-adenosyl-L-methionine</name>
        <dbReference type="ChEBI" id="CHEBI:59789"/>
    </ligand>
</feature>
<dbReference type="Gene3D" id="3.40.50.150">
    <property type="entry name" value="Vaccinia Virus protein VP39"/>
    <property type="match status" value="1"/>
</dbReference>
<gene>
    <name evidence="6" type="primary">rlmD</name>
    <name evidence="6" type="ORF">H8692_10320</name>
</gene>
<dbReference type="Gene3D" id="2.40.50.1070">
    <property type="match status" value="1"/>
</dbReference>
<sequence>MEICRDSNVCGGCVYQGIDYDKQLKNKVGEVKGFLDKKSIKYGQLFDIEPAPERYAYRNKMEYTFGDMEKDGPMTLGMHKKRHFMSIVTVDQCQLVHNDFNKILRTVLNFASEKGYSHYHKKSHKGLMRHLIVRRGIRTGELLVNVVTSSEKGFDEKEFTDMLLELSLENKIVGILRTVNDRLADAVYCDELRILYGREYYMEEILGLKFKVSAFSFFQTNVDAVEKLYSYALDLIDDFQDKTVFDLYCGTGTITQTLAKKAKKVIGIELVKEAVEAAKENAALNGLDNCRFISGDVCEMLKTVEEKPDVIVVDPPRMGISPDALDKIIRYGVDQIVYISCNPKTLAENLYYMQYYGYKVESVKPFDNFPCTKHIECACLLSKVGK</sequence>
<keyword evidence="7" id="KW-1185">Reference proteome</keyword>
<comment type="caution">
    <text evidence="6">The sequence shown here is derived from an EMBL/GenBank/DDBJ whole genome shotgun (WGS) entry which is preliminary data.</text>
</comment>
<dbReference type="InterPro" id="IPR030390">
    <property type="entry name" value="MeTrfase_TrmA_AS"/>
</dbReference>
<evidence type="ECO:0000256" key="3">
    <source>
        <dbReference type="ARBA" id="ARBA00022691"/>
    </source>
</evidence>